<dbReference type="EMBL" id="BAABGX010000001">
    <property type="protein sequence ID" value="GAA4299406.1"/>
    <property type="molecule type" value="Genomic_DNA"/>
</dbReference>
<organism evidence="1 2">
    <name type="scientific">Nibribacter koreensis</name>
    <dbReference type="NCBI Taxonomy" id="1084519"/>
    <lineage>
        <taxon>Bacteria</taxon>
        <taxon>Pseudomonadati</taxon>
        <taxon>Bacteroidota</taxon>
        <taxon>Cytophagia</taxon>
        <taxon>Cytophagales</taxon>
        <taxon>Hymenobacteraceae</taxon>
        <taxon>Nibribacter</taxon>
    </lineage>
</organism>
<reference evidence="2" key="1">
    <citation type="journal article" date="2019" name="Int. J. Syst. Evol. Microbiol.">
        <title>The Global Catalogue of Microorganisms (GCM) 10K type strain sequencing project: providing services to taxonomists for standard genome sequencing and annotation.</title>
        <authorList>
            <consortium name="The Broad Institute Genomics Platform"/>
            <consortium name="The Broad Institute Genome Sequencing Center for Infectious Disease"/>
            <person name="Wu L."/>
            <person name="Ma J."/>
        </authorList>
    </citation>
    <scope>NUCLEOTIDE SEQUENCE [LARGE SCALE GENOMIC DNA]</scope>
    <source>
        <strain evidence="2">JCM 17917</strain>
    </source>
</reference>
<evidence type="ECO:0000313" key="2">
    <source>
        <dbReference type="Proteomes" id="UP001501844"/>
    </source>
</evidence>
<accession>A0ABP8FAZ9</accession>
<evidence type="ECO:0000313" key="1">
    <source>
        <dbReference type="EMBL" id="GAA4299406.1"/>
    </source>
</evidence>
<dbReference type="Gene3D" id="1.10.3230.30">
    <property type="entry name" value="Phage gp6-like head-tail connector protein"/>
    <property type="match status" value="1"/>
</dbReference>
<keyword evidence="2" id="KW-1185">Reference proteome</keyword>
<protein>
    <submittedName>
        <fullName evidence="1">Uncharacterized protein</fullName>
    </submittedName>
</protein>
<comment type="caution">
    <text evidence="1">The sequence shown here is derived from an EMBL/GenBank/DDBJ whole genome shotgun (WGS) entry which is preliminary data.</text>
</comment>
<dbReference type="Proteomes" id="UP001501844">
    <property type="component" value="Unassembled WGS sequence"/>
</dbReference>
<gene>
    <name evidence="1" type="ORF">GCM10023183_08630</name>
</gene>
<proteinExistence type="predicted"/>
<name>A0ABP8FAZ9_9BACT</name>
<sequence length="210" mass="23128">MEVTTVADLTPEQEPVTVKTAANWCKVAVPVETPEGALTEEGELVLLLIQTAREWCEKYTGLSFGPKTLSVRLSQQGYAGPQSLPYGPYATVTEALDQDGNMIPLEQFGSTWYAEYLKGMSVNNTYKEDYGWGYGFQSAGFFGPDNTYTLTYTAGFPTGTLPRMFRQAVLVLVSEMYNNRDHSVVGTIVAELPINVKTLLDMGRKNVGII</sequence>
<dbReference type="CDD" id="cd08054">
    <property type="entry name" value="gp6"/>
    <property type="match status" value="1"/>
</dbReference>